<reference evidence="1" key="1">
    <citation type="submission" date="2022-08" db="EMBL/GenBank/DDBJ databases">
        <title>Genome Sequence of Pycnoporus sanguineus.</title>
        <authorList>
            <person name="Buettner E."/>
        </authorList>
    </citation>
    <scope>NUCLEOTIDE SEQUENCE</scope>
    <source>
        <strain evidence="1">CG-C14</strain>
    </source>
</reference>
<gene>
    <name evidence="1" type="ORF">NUW54_g8846</name>
</gene>
<dbReference type="EMBL" id="JANSHE010002826">
    <property type="protein sequence ID" value="KAJ2989253.1"/>
    <property type="molecule type" value="Genomic_DNA"/>
</dbReference>
<name>A0ACC1PD37_9APHY</name>
<evidence type="ECO:0000313" key="2">
    <source>
        <dbReference type="Proteomes" id="UP001144978"/>
    </source>
</evidence>
<keyword evidence="2" id="KW-1185">Reference proteome</keyword>
<proteinExistence type="predicted"/>
<sequence length="281" mass="30878">MMLHFTDAKNKETVGTGGQRKPPVNDECDQPVEPEAQRTKGKRNAETVLEIREAEAERDSASGSNKSKPPTNSVVPESLDAEEEPPQKARKKRRPAAEDEDEDEHHVATSKRHNSKPSKPEASSRSSKHAATVIHRDEDDPQPPHSRQLAVNEPSSPDIPLAKVPSKSGSSDGTKSKKAPKRSSDIVLEDENEMPPPPPKKRRASPENERIAVAVIPGKEKRKMVIPKPDSPETRVTRPKAPPVFAPKGTVLKPKPRPRLSLFPAPSLEEDSEEDPIDLLS</sequence>
<protein>
    <submittedName>
        <fullName evidence="1">Uncharacterized protein</fullName>
    </submittedName>
</protein>
<dbReference type="Proteomes" id="UP001144978">
    <property type="component" value="Unassembled WGS sequence"/>
</dbReference>
<accession>A0ACC1PD37</accession>
<comment type="caution">
    <text evidence="1">The sequence shown here is derived from an EMBL/GenBank/DDBJ whole genome shotgun (WGS) entry which is preliminary data.</text>
</comment>
<organism evidence="1 2">
    <name type="scientific">Trametes sanguinea</name>
    <dbReference type="NCBI Taxonomy" id="158606"/>
    <lineage>
        <taxon>Eukaryota</taxon>
        <taxon>Fungi</taxon>
        <taxon>Dikarya</taxon>
        <taxon>Basidiomycota</taxon>
        <taxon>Agaricomycotina</taxon>
        <taxon>Agaricomycetes</taxon>
        <taxon>Polyporales</taxon>
        <taxon>Polyporaceae</taxon>
        <taxon>Trametes</taxon>
    </lineage>
</organism>
<evidence type="ECO:0000313" key="1">
    <source>
        <dbReference type="EMBL" id="KAJ2989253.1"/>
    </source>
</evidence>